<evidence type="ECO:0000313" key="6">
    <source>
        <dbReference type="Proteomes" id="UP000070089"/>
    </source>
</evidence>
<evidence type="ECO:0000259" key="4">
    <source>
        <dbReference type="Pfam" id="PF21953"/>
    </source>
</evidence>
<dbReference type="Proteomes" id="UP000070089">
    <property type="component" value="Unassembled WGS sequence"/>
</dbReference>
<evidence type="ECO:0000259" key="3">
    <source>
        <dbReference type="Pfam" id="PF00149"/>
    </source>
</evidence>
<dbReference type="InterPro" id="IPR014485">
    <property type="entry name" value="Pesterase_C1039"/>
</dbReference>
<dbReference type="InterPro" id="IPR029052">
    <property type="entry name" value="Metallo-depent_PP-like"/>
</dbReference>
<dbReference type="Gene3D" id="3.90.780.10">
    <property type="entry name" value="5'-Nucleotidase, C-terminal domain"/>
    <property type="match status" value="1"/>
</dbReference>
<evidence type="ECO:0000313" key="5">
    <source>
        <dbReference type="EMBL" id="KWX14943.1"/>
    </source>
</evidence>
<feature type="chain" id="PRO_5007800108" evidence="2">
    <location>
        <begin position="19"/>
        <end position="611"/>
    </location>
</feature>
<dbReference type="EMBL" id="JXTI01000019">
    <property type="protein sequence ID" value="KWX14943.1"/>
    <property type="molecule type" value="Genomic_DNA"/>
</dbReference>
<dbReference type="InterPro" id="IPR053828">
    <property type="entry name" value="Nucleosidase_C"/>
</dbReference>
<feature type="signal peptide" evidence="2">
    <location>
        <begin position="1"/>
        <end position="18"/>
    </location>
</feature>
<feature type="transmembrane region" description="Helical" evidence="1">
    <location>
        <begin position="573"/>
        <end position="598"/>
    </location>
</feature>
<sequence>MLLIALIPTLLLASTVEAPGELTLDVISVSDTHGWIYGHRHQKELGDYGTLVSYIERTRDDAANDSARAVLAIDGGDLIEGTGLSDATPIKGIYIYKAASEVGFDLITVGNHDLGSESSTTYIHEKIDAMFNGAYVSTNTFMSADKTPLVKNRYKHMTLKNNLKVLMFGFLYRSSYVSSYVDRASDVIATPEIQKILEDHFDETDILVVANHMGYSDSELENIVKAFRLYYGGRGYTIPIILISAHSHRLYNKTCTFDTTGQCFIVEAECYLKRIQHIKYTFTPIQYTDTKANVQRTGYQMAVPPTVLTPSRNIPKTMADRFGLTVDTFDTPHAIALRKKIHGWVEELDLERVLGCSKYLYSKSLGMESPTSVFNIWLNAVMPAEVYDDERLSKCTQFPVVGSSSIRDSIYEGDFVVDDSYNVMPFKNSFVYIANLTSQEVACAFSGSILSYTEEEQLHNVYNYEAARADIPRYVTPTDPSALPSDHCYDLILTSYDADKFAARFRKGGSCYQMIDPSKSYLAVDYPTHLRPNATTEELLPDFFAKYMPCLTFQPTEDVSNQEAIETKNTMRIVFFSLISLVLAAIVAALVGIILFCCPRKHASERLLNDI</sequence>
<dbReference type="InterPro" id="IPR036907">
    <property type="entry name" value="5'-Nucleotdase_C_sf"/>
</dbReference>
<feature type="domain" description="Calcineurin-like phosphoesterase" evidence="3">
    <location>
        <begin position="27"/>
        <end position="249"/>
    </location>
</feature>
<keyword evidence="1" id="KW-1133">Transmembrane helix</keyword>
<gene>
    <name evidence="5" type="ORF">QR46_1071</name>
</gene>
<dbReference type="OrthoDB" id="7722975at2759"/>
<reference evidence="5 6" key="1">
    <citation type="journal article" date="2015" name="Mol. Biochem. Parasitol.">
        <title>Identification of polymorphic genes for use in assemblage B genotyping assays through comparative genomics of multiple assemblage B Giardia duodenalis isolates.</title>
        <authorList>
            <person name="Wielinga C."/>
            <person name="Thompson R.C."/>
            <person name="Monis P."/>
            <person name="Ryan U."/>
        </authorList>
    </citation>
    <scope>NUCLEOTIDE SEQUENCE [LARGE SCALE GENOMIC DNA]</scope>
    <source>
        <strain evidence="5 6">BAH15c1</strain>
    </source>
</reference>
<dbReference type="GO" id="GO:0016787">
    <property type="term" value="F:hydrolase activity"/>
    <property type="evidence" value="ECO:0007669"/>
    <property type="project" value="InterPro"/>
</dbReference>
<evidence type="ECO:0000256" key="1">
    <source>
        <dbReference type="SAM" id="Phobius"/>
    </source>
</evidence>
<dbReference type="SUPFAM" id="SSF56300">
    <property type="entry name" value="Metallo-dependent phosphatases"/>
    <property type="match status" value="1"/>
</dbReference>
<dbReference type="PIRSF" id="PIRSF017316">
    <property type="entry name" value="Pesterase_C1039"/>
    <property type="match status" value="1"/>
</dbReference>
<feature type="domain" description="Putative 5'-nucleotidase C-terminal" evidence="4">
    <location>
        <begin position="365"/>
        <end position="438"/>
    </location>
</feature>
<dbReference type="SUPFAM" id="SSF55816">
    <property type="entry name" value="5'-nucleotidase (syn. UDP-sugar hydrolase), C-terminal domain"/>
    <property type="match status" value="1"/>
</dbReference>
<dbReference type="AlphaFoldDB" id="A0A132NY20"/>
<dbReference type="Gene3D" id="3.60.21.10">
    <property type="match status" value="1"/>
</dbReference>
<proteinExistence type="predicted"/>
<dbReference type="PANTHER" id="PTHR11575">
    <property type="entry name" value="5'-NUCLEOTIDASE-RELATED"/>
    <property type="match status" value="1"/>
</dbReference>
<dbReference type="Pfam" id="PF21953">
    <property type="entry name" value="NadN_nucleosid_C"/>
    <property type="match status" value="1"/>
</dbReference>
<dbReference type="Pfam" id="PF00149">
    <property type="entry name" value="Metallophos"/>
    <property type="match status" value="1"/>
</dbReference>
<dbReference type="GO" id="GO:0005829">
    <property type="term" value="C:cytosol"/>
    <property type="evidence" value="ECO:0007669"/>
    <property type="project" value="TreeGrafter"/>
</dbReference>
<dbReference type="InterPro" id="IPR006179">
    <property type="entry name" value="5_nucleotidase/apyrase"/>
</dbReference>
<accession>A0A132NY20</accession>
<dbReference type="GO" id="GO:0009166">
    <property type="term" value="P:nucleotide catabolic process"/>
    <property type="evidence" value="ECO:0007669"/>
    <property type="project" value="InterPro"/>
</dbReference>
<dbReference type="PANTHER" id="PTHR11575:SF22">
    <property type="entry name" value="ADL392WP"/>
    <property type="match status" value="1"/>
</dbReference>
<dbReference type="InterPro" id="IPR004843">
    <property type="entry name" value="Calcineurin-like_PHP"/>
</dbReference>
<comment type="caution">
    <text evidence="5">The sequence shown here is derived from an EMBL/GenBank/DDBJ whole genome shotgun (WGS) entry which is preliminary data.</text>
</comment>
<keyword evidence="1" id="KW-0472">Membrane</keyword>
<keyword evidence="1" id="KW-0812">Transmembrane</keyword>
<evidence type="ECO:0000256" key="2">
    <source>
        <dbReference type="SAM" id="SignalP"/>
    </source>
</evidence>
<protein>
    <submittedName>
        <fullName evidence="5">5' nucleotidase family protein/ UshA related metallophosphatase/ N-terminal domain</fullName>
    </submittedName>
</protein>
<name>A0A132NY20_GIAIN</name>
<keyword evidence="2" id="KW-0732">Signal</keyword>
<dbReference type="VEuPathDB" id="GiardiaDB:QR46_1071"/>
<dbReference type="FunFam" id="3.60.21.10:FF:000122">
    <property type="entry name" value="UshA related metallophosphatase, N-terminal domain"/>
    <property type="match status" value="1"/>
</dbReference>
<organism evidence="5 6">
    <name type="scientific">Giardia duodenalis assemblage B</name>
    <dbReference type="NCBI Taxonomy" id="1394984"/>
    <lineage>
        <taxon>Eukaryota</taxon>
        <taxon>Metamonada</taxon>
        <taxon>Diplomonadida</taxon>
        <taxon>Hexamitidae</taxon>
        <taxon>Giardiinae</taxon>
        <taxon>Giardia</taxon>
    </lineage>
</organism>